<feature type="transmembrane region" description="Helical" evidence="4">
    <location>
        <begin position="253"/>
        <end position="269"/>
    </location>
</feature>
<feature type="transmembrane region" description="Helical" evidence="4">
    <location>
        <begin position="223"/>
        <end position="241"/>
    </location>
</feature>
<dbReference type="Proteomes" id="UP000321113">
    <property type="component" value="Unassembled WGS sequence"/>
</dbReference>
<dbReference type="AlphaFoldDB" id="A0A511QSM1"/>
<protein>
    <recommendedName>
        <fullName evidence="7">MFS transporter</fullName>
    </recommendedName>
</protein>
<feature type="transmembrane region" description="Helical" evidence="4">
    <location>
        <begin position="303"/>
        <end position="322"/>
    </location>
</feature>
<evidence type="ECO:0000256" key="1">
    <source>
        <dbReference type="ARBA" id="ARBA00022692"/>
    </source>
</evidence>
<feature type="transmembrane region" description="Helical" evidence="4">
    <location>
        <begin position="141"/>
        <end position="160"/>
    </location>
</feature>
<feature type="transmembrane region" description="Helical" evidence="4">
    <location>
        <begin position="334"/>
        <end position="357"/>
    </location>
</feature>
<organism evidence="5 6">
    <name type="scientific">Vibrio superstes NBRC 103154</name>
    <dbReference type="NCBI Taxonomy" id="1219062"/>
    <lineage>
        <taxon>Bacteria</taxon>
        <taxon>Pseudomonadati</taxon>
        <taxon>Pseudomonadota</taxon>
        <taxon>Gammaproteobacteria</taxon>
        <taxon>Vibrionales</taxon>
        <taxon>Vibrionaceae</taxon>
        <taxon>Vibrio</taxon>
    </lineage>
</organism>
<evidence type="ECO:0000256" key="3">
    <source>
        <dbReference type="ARBA" id="ARBA00023136"/>
    </source>
</evidence>
<dbReference type="OrthoDB" id="6618863at2"/>
<keyword evidence="2 4" id="KW-1133">Transmembrane helix</keyword>
<keyword evidence="1 4" id="KW-0812">Transmembrane</keyword>
<feature type="transmembrane region" description="Helical" evidence="4">
    <location>
        <begin position="46"/>
        <end position="66"/>
    </location>
</feature>
<dbReference type="EMBL" id="BJXK01000010">
    <property type="protein sequence ID" value="GEM80348.1"/>
    <property type="molecule type" value="Genomic_DNA"/>
</dbReference>
<evidence type="ECO:0000256" key="2">
    <source>
        <dbReference type="ARBA" id="ARBA00022989"/>
    </source>
</evidence>
<dbReference type="GO" id="GO:0022857">
    <property type="term" value="F:transmembrane transporter activity"/>
    <property type="evidence" value="ECO:0007669"/>
    <property type="project" value="InterPro"/>
</dbReference>
<evidence type="ECO:0008006" key="7">
    <source>
        <dbReference type="Google" id="ProtNLM"/>
    </source>
</evidence>
<comment type="caution">
    <text evidence="5">The sequence shown here is derived from an EMBL/GenBank/DDBJ whole genome shotgun (WGS) entry which is preliminary data.</text>
</comment>
<dbReference type="Gene3D" id="1.20.1250.20">
    <property type="entry name" value="MFS general substrate transporter like domains"/>
    <property type="match status" value="1"/>
</dbReference>
<dbReference type="InterPro" id="IPR011701">
    <property type="entry name" value="MFS"/>
</dbReference>
<dbReference type="Pfam" id="PF07690">
    <property type="entry name" value="MFS_1"/>
    <property type="match status" value="1"/>
</dbReference>
<evidence type="ECO:0000313" key="5">
    <source>
        <dbReference type="EMBL" id="GEM80348.1"/>
    </source>
</evidence>
<dbReference type="RefSeq" id="WP_119009137.1">
    <property type="nucleotide sequence ID" value="NZ_BJXK01000010.1"/>
</dbReference>
<keyword evidence="6" id="KW-1185">Reference proteome</keyword>
<reference evidence="5 6" key="1">
    <citation type="submission" date="2019-07" db="EMBL/GenBank/DDBJ databases">
        <title>Whole genome shotgun sequence of Vibrio superstes NBRC 103154.</title>
        <authorList>
            <person name="Hosoyama A."/>
            <person name="Uohara A."/>
            <person name="Ohji S."/>
            <person name="Ichikawa N."/>
        </authorList>
    </citation>
    <scope>NUCLEOTIDE SEQUENCE [LARGE SCALE GENOMIC DNA]</scope>
    <source>
        <strain evidence="5 6">NBRC 103154</strain>
    </source>
</reference>
<keyword evidence="3 4" id="KW-0472">Membrane</keyword>
<evidence type="ECO:0000313" key="6">
    <source>
        <dbReference type="Proteomes" id="UP000321113"/>
    </source>
</evidence>
<feature type="transmembrane region" description="Helical" evidence="4">
    <location>
        <begin position="78"/>
        <end position="95"/>
    </location>
</feature>
<dbReference type="InterPro" id="IPR036259">
    <property type="entry name" value="MFS_trans_sf"/>
</dbReference>
<accession>A0A511QSM1</accession>
<evidence type="ECO:0000256" key="4">
    <source>
        <dbReference type="SAM" id="Phobius"/>
    </source>
</evidence>
<feature type="transmembrane region" description="Helical" evidence="4">
    <location>
        <begin position="9"/>
        <end position="26"/>
    </location>
</feature>
<feature type="transmembrane region" description="Helical" evidence="4">
    <location>
        <begin position="101"/>
        <end position="120"/>
    </location>
</feature>
<feature type="transmembrane region" description="Helical" evidence="4">
    <location>
        <begin position="369"/>
        <end position="387"/>
    </location>
</feature>
<sequence length="400" mass="42807">MNVSKLNRYLVGLCLFVGYTLFALSWKAGDLFISNVGYDDNDLSSLIAVLNIVKVAVNFLIGVFTAKFIAEKTFLNNSQLFILGCLTVGASMFALPMNESFYYIAACRAVLGFGGALILFTMNPLVASIFPENELPVVNGLNSSAFNVGIALMLTLASVMASNPSLVTTFVAIVAISVAALFFASNRNSVTTMKSRLESNKPAMLQTNDNQEQFGITDGLKSGFNWLFALTFTGIMSFYYVAFTFLDGATVKYLMYAGIVGNFAGIAGAKALPHIVVARLASFVSVVLAVSFMFTLGSELSPWIAGALGFAMMFSLPSYVTLGFSQPNSTPKKVGITFMMFWVLSDLIATFILKAYATLASAPSTESTATLFILAVAACYPIGCLFIKGSPKPALQMAEA</sequence>
<feature type="transmembrane region" description="Helical" evidence="4">
    <location>
        <begin position="276"/>
        <end position="297"/>
    </location>
</feature>
<feature type="transmembrane region" description="Helical" evidence="4">
    <location>
        <begin position="166"/>
        <end position="184"/>
    </location>
</feature>
<name>A0A511QSM1_9VIBR</name>
<proteinExistence type="predicted"/>
<gene>
    <name evidence="5" type="ORF">VSU01S_25930</name>
</gene>
<dbReference type="SUPFAM" id="SSF103473">
    <property type="entry name" value="MFS general substrate transporter"/>
    <property type="match status" value="1"/>
</dbReference>